<dbReference type="InterPro" id="IPR029044">
    <property type="entry name" value="Nucleotide-diphossugar_trans"/>
</dbReference>
<evidence type="ECO:0000256" key="4">
    <source>
        <dbReference type="ARBA" id="ARBA00022679"/>
    </source>
</evidence>
<dbReference type="PANTHER" id="PTHR43179:SF12">
    <property type="entry name" value="GALACTOFURANOSYLTRANSFERASE GLFT2"/>
    <property type="match status" value="1"/>
</dbReference>
<comment type="caution">
    <text evidence="6">The sequence shown here is derived from an EMBL/GenBank/DDBJ whole genome shotgun (WGS) entry which is preliminary data.</text>
</comment>
<proteinExistence type="inferred from homology"/>
<evidence type="ECO:0000256" key="2">
    <source>
        <dbReference type="ARBA" id="ARBA00006739"/>
    </source>
</evidence>
<organism evidence="6 7">
    <name type="scientific">Labedella populi</name>
    <dbReference type="NCBI Taxonomy" id="2498850"/>
    <lineage>
        <taxon>Bacteria</taxon>
        <taxon>Bacillati</taxon>
        <taxon>Actinomycetota</taxon>
        <taxon>Actinomycetes</taxon>
        <taxon>Micrococcales</taxon>
        <taxon>Microbacteriaceae</taxon>
        <taxon>Labedella</taxon>
    </lineage>
</organism>
<dbReference type="Pfam" id="PF00535">
    <property type="entry name" value="Glycos_transf_2"/>
    <property type="match status" value="1"/>
</dbReference>
<dbReference type="SUPFAM" id="SSF53448">
    <property type="entry name" value="Nucleotide-diphospho-sugar transferases"/>
    <property type="match status" value="1"/>
</dbReference>
<dbReference type="AlphaFoldDB" id="A0A3S5CK26"/>
<sequence>MSTKNVTVAVLTFRRPAALVAGLLLMLRQIEALAEDASRGYTARIVVVDNDPDASARDVVADLDHPAVDYVVEPTPGIAAARNRALDEAWSSDALVFIDDDERPRAGWLDALVSTWREHGAAAVAGRVVPVYPQQVSDWIVDGGFFVRRTLRTGTRVAAAPTSNILLDVQYLASRGLRFDARLGLGGGEDTMLTRRIVRSGGDIVWCDESVVEDYVPEDRATPKWVLQRAWSHGNTSTNVDLALAPTPGERHVIRTKAVVGGLGRMAAGAAQTGFGAVSGSNHHSARGLRAMFRGAGMTAAAVGVVYHEYAKARRSEAPMGTSDVTDSTV</sequence>
<reference evidence="6 7" key="1">
    <citation type="submission" date="2018-12" db="EMBL/GenBank/DDBJ databases">
        <authorList>
            <person name="Li F."/>
        </authorList>
    </citation>
    <scope>NUCLEOTIDE SEQUENCE [LARGE SCALE GENOMIC DNA]</scope>
    <source>
        <strain evidence="6 7">8H24J-4-2</strain>
    </source>
</reference>
<dbReference type="EMBL" id="RZNC01000003">
    <property type="protein sequence ID" value="RWZ61085.1"/>
    <property type="molecule type" value="Genomic_DNA"/>
</dbReference>
<evidence type="ECO:0000256" key="1">
    <source>
        <dbReference type="ARBA" id="ARBA00004776"/>
    </source>
</evidence>
<evidence type="ECO:0000313" key="7">
    <source>
        <dbReference type="Proteomes" id="UP000288603"/>
    </source>
</evidence>
<evidence type="ECO:0000256" key="3">
    <source>
        <dbReference type="ARBA" id="ARBA00022676"/>
    </source>
</evidence>
<comment type="pathway">
    <text evidence="1">Cell wall biogenesis; cell wall polysaccharide biosynthesis.</text>
</comment>
<dbReference type="GO" id="GO:0016757">
    <property type="term" value="F:glycosyltransferase activity"/>
    <property type="evidence" value="ECO:0007669"/>
    <property type="project" value="UniProtKB-KW"/>
</dbReference>
<gene>
    <name evidence="6" type="ORF">ELQ92_08540</name>
</gene>
<feature type="domain" description="Glycosyltransferase 2-like" evidence="5">
    <location>
        <begin position="25"/>
        <end position="150"/>
    </location>
</feature>
<accession>A0A3S5CK26</accession>
<comment type="similarity">
    <text evidence="2">Belongs to the glycosyltransferase 2 family.</text>
</comment>
<dbReference type="InterPro" id="IPR001173">
    <property type="entry name" value="Glyco_trans_2-like"/>
</dbReference>
<evidence type="ECO:0000313" key="6">
    <source>
        <dbReference type="EMBL" id="RWZ61085.1"/>
    </source>
</evidence>
<keyword evidence="4 6" id="KW-0808">Transferase</keyword>
<dbReference type="OrthoDB" id="3180470at2"/>
<evidence type="ECO:0000259" key="5">
    <source>
        <dbReference type="Pfam" id="PF00535"/>
    </source>
</evidence>
<dbReference type="CDD" id="cd00761">
    <property type="entry name" value="Glyco_tranf_GTA_type"/>
    <property type="match status" value="1"/>
</dbReference>
<dbReference type="PANTHER" id="PTHR43179">
    <property type="entry name" value="RHAMNOSYLTRANSFERASE WBBL"/>
    <property type="match status" value="1"/>
</dbReference>
<dbReference type="Gene3D" id="3.90.550.10">
    <property type="entry name" value="Spore Coat Polysaccharide Biosynthesis Protein SpsA, Chain A"/>
    <property type="match status" value="1"/>
</dbReference>
<keyword evidence="3" id="KW-0328">Glycosyltransferase</keyword>
<dbReference type="RefSeq" id="WP_128498588.1">
    <property type="nucleotide sequence ID" value="NZ_RZNC01000003.1"/>
</dbReference>
<name>A0A3S5CK26_9MICO</name>
<protein>
    <submittedName>
        <fullName evidence="6">Glycosyltransferase family 2 protein</fullName>
    </submittedName>
</protein>
<keyword evidence="7" id="KW-1185">Reference proteome</keyword>
<dbReference type="Proteomes" id="UP000288603">
    <property type="component" value="Unassembled WGS sequence"/>
</dbReference>